<gene>
    <name evidence="2" type="ORF">EZS28_048101</name>
</gene>
<sequence>MKRLLDGMNEEQKTSNTLWRGRYGQPLNPQQMRDMLRARIRKAGGVTLEDVNKLTDHAYGSHMFDDFYNKPDSPKAIQDFIGKKNLSHLQLPLVVQTEKECQSQTYVGIFWL</sequence>
<evidence type="ECO:0000313" key="3">
    <source>
        <dbReference type="Proteomes" id="UP000324800"/>
    </source>
</evidence>
<name>A0A5J4TF18_9EUKA</name>
<reference evidence="2 3" key="1">
    <citation type="submission" date="2019-03" db="EMBL/GenBank/DDBJ databases">
        <title>Single cell metagenomics reveals metabolic interactions within the superorganism composed of flagellate Streblomastix strix and complex community of Bacteroidetes bacteria on its surface.</title>
        <authorList>
            <person name="Treitli S.C."/>
            <person name="Kolisko M."/>
            <person name="Husnik F."/>
            <person name="Keeling P."/>
            <person name="Hampl V."/>
        </authorList>
    </citation>
    <scope>NUCLEOTIDE SEQUENCE [LARGE SCALE GENOMIC DNA]</scope>
    <source>
        <strain evidence="2">ST1C</strain>
    </source>
</reference>
<protein>
    <submittedName>
        <fullName evidence="2">Uncharacterized protein</fullName>
    </submittedName>
</protein>
<dbReference type="AlphaFoldDB" id="A0A5J4TF18"/>
<feature type="region of interest" description="Disordered" evidence="1">
    <location>
        <begin position="1"/>
        <end position="24"/>
    </location>
</feature>
<comment type="caution">
    <text evidence="2">The sequence shown here is derived from an EMBL/GenBank/DDBJ whole genome shotgun (WGS) entry which is preliminary data.</text>
</comment>
<dbReference type="EMBL" id="SNRW01033071">
    <property type="protein sequence ID" value="KAA6356373.1"/>
    <property type="molecule type" value="Genomic_DNA"/>
</dbReference>
<evidence type="ECO:0000256" key="1">
    <source>
        <dbReference type="SAM" id="MobiDB-lite"/>
    </source>
</evidence>
<evidence type="ECO:0000313" key="2">
    <source>
        <dbReference type="EMBL" id="KAA6356373.1"/>
    </source>
</evidence>
<dbReference type="Proteomes" id="UP000324800">
    <property type="component" value="Unassembled WGS sequence"/>
</dbReference>
<accession>A0A5J4TF18</accession>
<proteinExistence type="predicted"/>
<feature type="non-terminal residue" evidence="2">
    <location>
        <position position="112"/>
    </location>
</feature>
<organism evidence="2 3">
    <name type="scientific">Streblomastix strix</name>
    <dbReference type="NCBI Taxonomy" id="222440"/>
    <lineage>
        <taxon>Eukaryota</taxon>
        <taxon>Metamonada</taxon>
        <taxon>Preaxostyla</taxon>
        <taxon>Oxymonadida</taxon>
        <taxon>Streblomastigidae</taxon>
        <taxon>Streblomastix</taxon>
    </lineage>
</organism>